<dbReference type="PANTHER" id="PTHR22617:SF41">
    <property type="entry name" value="CHEMOTAXIS SIGNAL TRANSDUCTION SYSTEM ADAPTOR PROTEIN CHEW"/>
    <property type="match status" value="1"/>
</dbReference>
<gene>
    <name evidence="2" type="primary">cheW34H-1</name>
    <name evidence="2" type="ORF">AMPC_22190</name>
</gene>
<sequence>MDENTSARQQYLAFGLAEARYGVELLKLREILQLEPITKVPGTPPSVRGVINLRGAVVPVVDLALKFGLPETVPTRRTCVLVVESALGGERAVVGLLADSVDEVVELGPGEVEPAPAFGTRVRLEHLRGMGKLAAGFLLLLDIDRILSDEERDVAAAAEAGRLEARPPAS</sequence>
<dbReference type="SMART" id="SM00260">
    <property type="entry name" value="CheW"/>
    <property type="match status" value="1"/>
</dbReference>
<reference evidence="3" key="1">
    <citation type="journal article" date="2022" name="Int. J. Syst. Evol. Microbiol.">
        <title>Anaeromyxobacter oryzae sp. nov., Anaeromyxobacter diazotrophicus sp. nov. and Anaeromyxobacter paludicola sp. nov., isolated from paddy soils.</title>
        <authorList>
            <person name="Itoh H."/>
            <person name="Xu Z."/>
            <person name="Mise K."/>
            <person name="Masuda Y."/>
            <person name="Ushijima N."/>
            <person name="Hayakawa C."/>
            <person name="Shiratori Y."/>
            <person name="Senoo K."/>
        </authorList>
    </citation>
    <scope>NUCLEOTIDE SEQUENCE [LARGE SCALE GENOMIC DNA]</scope>
    <source>
        <strain evidence="3">Red630</strain>
    </source>
</reference>
<dbReference type="RefSeq" id="WP_248340759.1">
    <property type="nucleotide sequence ID" value="NZ_AP025592.1"/>
</dbReference>
<dbReference type="InterPro" id="IPR036061">
    <property type="entry name" value="CheW-like_dom_sf"/>
</dbReference>
<dbReference type="Gene3D" id="2.30.30.40">
    <property type="entry name" value="SH3 Domains"/>
    <property type="match status" value="1"/>
</dbReference>
<dbReference type="PANTHER" id="PTHR22617">
    <property type="entry name" value="CHEMOTAXIS SENSOR HISTIDINE KINASE-RELATED"/>
    <property type="match status" value="1"/>
</dbReference>
<evidence type="ECO:0000259" key="1">
    <source>
        <dbReference type="PROSITE" id="PS50851"/>
    </source>
</evidence>
<name>A0ABM7XB93_9BACT</name>
<proteinExistence type="predicted"/>
<dbReference type="InterPro" id="IPR002545">
    <property type="entry name" value="CheW-lke_dom"/>
</dbReference>
<organism evidence="2 3">
    <name type="scientific">Anaeromyxobacter paludicola</name>
    <dbReference type="NCBI Taxonomy" id="2918171"/>
    <lineage>
        <taxon>Bacteria</taxon>
        <taxon>Pseudomonadati</taxon>
        <taxon>Myxococcota</taxon>
        <taxon>Myxococcia</taxon>
        <taxon>Myxococcales</taxon>
        <taxon>Cystobacterineae</taxon>
        <taxon>Anaeromyxobacteraceae</taxon>
        <taxon>Anaeromyxobacter</taxon>
    </lineage>
</organism>
<keyword evidence="3" id="KW-1185">Reference proteome</keyword>
<dbReference type="PROSITE" id="PS50851">
    <property type="entry name" value="CHEW"/>
    <property type="match status" value="1"/>
</dbReference>
<evidence type="ECO:0000313" key="3">
    <source>
        <dbReference type="Proteomes" id="UP001162734"/>
    </source>
</evidence>
<dbReference type="Pfam" id="PF01584">
    <property type="entry name" value="CheW"/>
    <property type="match status" value="1"/>
</dbReference>
<dbReference type="Gene3D" id="2.40.50.180">
    <property type="entry name" value="CheA-289, Domain 4"/>
    <property type="match status" value="1"/>
</dbReference>
<dbReference type="InterPro" id="IPR039315">
    <property type="entry name" value="CheW"/>
</dbReference>
<accession>A0ABM7XB93</accession>
<dbReference type="Proteomes" id="UP001162734">
    <property type="component" value="Chromosome"/>
</dbReference>
<protein>
    <submittedName>
        <fullName evidence="2">Chemotaxis protein CheW</fullName>
    </submittedName>
</protein>
<evidence type="ECO:0000313" key="2">
    <source>
        <dbReference type="EMBL" id="BDG09106.1"/>
    </source>
</evidence>
<dbReference type="SUPFAM" id="SSF50341">
    <property type="entry name" value="CheW-like"/>
    <property type="match status" value="1"/>
</dbReference>
<dbReference type="EMBL" id="AP025592">
    <property type="protein sequence ID" value="BDG09106.1"/>
    <property type="molecule type" value="Genomic_DNA"/>
</dbReference>
<feature type="domain" description="CheW-like" evidence="1">
    <location>
        <begin position="8"/>
        <end position="152"/>
    </location>
</feature>